<evidence type="ECO:0000256" key="1">
    <source>
        <dbReference type="SAM" id="MobiDB-lite"/>
    </source>
</evidence>
<accession>A0A2P8DHB7</accession>
<feature type="region of interest" description="Disordered" evidence="1">
    <location>
        <begin position="318"/>
        <end position="341"/>
    </location>
</feature>
<evidence type="ECO:0000259" key="3">
    <source>
        <dbReference type="PROSITE" id="PS51704"/>
    </source>
</evidence>
<name>A0A2P8DHB7_9ACTN</name>
<comment type="caution">
    <text evidence="4">The sequence shown here is derived from an EMBL/GenBank/DDBJ whole genome shotgun (WGS) entry which is preliminary data.</text>
</comment>
<feature type="chain" id="PRO_5015204052" evidence="2">
    <location>
        <begin position="26"/>
        <end position="341"/>
    </location>
</feature>
<proteinExistence type="predicted"/>
<evidence type="ECO:0000256" key="2">
    <source>
        <dbReference type="SAM" id="SignalP"/>
    </source>
</evidence>
<dbReference type="SUPFAM" id="SSF51695">
    <property type="entry name" value="PLC-like phosphodiesterases"/>
    <property type="match status" value="1"/>
</dbReference>
<dbReference type="InterPro" id="IPR017946">
    <property type="entry name" value="PLC-like_Pdiesterase_TIM-brl"/>
</dbReference>
<feature type="domain" description="GP-PDE" evidence="3">
    <location>
        <begin position="65"/>
        <end position="315"/>
    </location>
</feature>
<dbReference type="Gene3D" id="3.20.20.190">
    <property type="entry name" value="Phosphatidylinositol (PI) phosphodiesterase"/>
    <property type="match status" value="1"/>
</dbReference>
<dbReference type="OrthoDB" id="9758957at2"/>
<feature type="signal peptide" evidence="2">
    <location>
        <begin position="1"/>
        <end position="25"/>
    </location>
</feature>
<dbReference type="Proteomes" id="UP000240542">
    <property type="component" value="Unassembled WGS sequence"/>
</dbReference>
<dbReference type="AlphaFoldDB" id="A0A2P8DHB7"/>
<keyword evidence="5" id="KW-1185">Reference proteome</keyword>
<reference evidence="4 5" key="1">
    <citation type="submission" date="2018-03" db="EMBL/GenBank/DDBJ databases">
        <title>Genomic Encyclopedia of Archaeal and Bacterial Type Strains, Phase II (KMG-II): from individual species to whole genera.</title>
        <authorList>
            <person name="Goeker M."/>
        </authorList>
    </citation>
    <scope>NUCLEOTIDE SEQUENCE [LARGE SCALE GENOMIC DNA]</scope>
    <source>
        <strain evidence="4 5">DSM 45312</strain>
    </source>
</reference>
<dbReference type="PANTHER" id="PTHR46211:SF1">
    <property type="entry name" value="GLYCEROPHOSPHODIESTER PHOSPHODIESTERASE, CYTOPLASMIC"/>
    <property type="match status" value="1"/>
</dbReference>
<evidence type="ECO:0000313" key="4">
    <source>
        <dbReference type="EMBL" id="PSK96604.1"/>
    </source>
</evidence>
<evidence type="ECO:0000313" key="5">
    <source>
        <dbReference type="Proteomes" id="UP000240542"/>
    </source>
</evidence>
<dbReference type="PROSITE" id="PS51704">
    <property type="entry name" value="GP_PDE"/>
    <property type="match status" value="1"/>
</dbReference>
<protein>
    <submittedName>
        <fullName evidence="4">Glycerophosphoryl diester phosphodiesterase</fullName>
    </submittedName>
</protein>
<organism evidence="4 5">
    <name type="scientific">Murinocardiopsis flavida</name>
    <dbReference type="NCBI Taxonomy" id="645275"/>
    <lineage>
        <taxon>Bacteria</taxon>
        <taxon>Bacillati</taxon>
        <taxon>Actinomycetota</taxon>
        <taxon>Actinomycetes</taxon>
        <taxon>Streptosporangiales</taxon>
        <taxon>Nocardiopsidaceae</taxon>
        <taxon>Murinocardiopsis</taxon>
    </lineage>
</organism>
<dbReference type="Pfam" id="PF03009">
    <property type="entry name" value="GDPD"/>
    <property type="match status" value="1"/>
</dbReference>
<keyword evidence="2" id="KW-0732">Signal</keyword>
<dbReference type="GO" id="GO:0008081">
    <property type="term" value="F:phosphoric diester hydrolase activity"/>
    <property type="evidence" value="ECO:0007669"/>
    <property type="project" value="InterPro"/>
</dbReference>
<gene>
    <name evidence="4" type="ORF">CLV63_111200</name>
</gene>
<dbReference type="InterPro" id="IPR030395">
    <property type="entry name" value="GP_PDE_dom"/>
</dbReference>
<dbReference type="PANTHER" id="PTHR46211">
    <property type="entry name" value="GLYCEROPHOSPHORYL DIESTER PHOSPHODIESTERASE"/>
    <property type="match status" value="1"/>
</dbReference>
<sequence length="341" mass="36597">MFRRTGPTVAAVTWTLVAGAGIADALPADIPHVLPPPTTTVAAAAPAPSAPEFPRAVPDGAASGIVEVAHRGASGYAPENTLAAVDEAAARGATTVEVDVQRTKDGRLVLIHDRTLERTTDAKDRFPDRSSYAVDGFTYAELRTLDAGSWFGAEFKGERIPSLEEGVDRMRAKGLNLLLELKSPERHPGIAKDVASVFQSRQWWLWPSPEGERPRLVVQSFDHGALKSLHTLLPRVPIGLLGRVPERDLDAYAKWADQINPKHTKVDADYVAAVHERGMEVFVFTVDKPAEVRSAVESGVDGVISNLPDTVRADIRTAEADTAKRSAAPPTADRTSAMGAP</sequence>
<dbReference type="EMBL" id="PYGA01000011">
    <property type="protein sequence ID" value="PSK96604.1"/>
    <property type="molecule type" value="Genomic_DNA"/>
</dbReference>
<dbReference type="GO" id="GO:0006629">
    <property type="term" value="P:lipid metabolic process"/>
    <property type="evidence" value="ECO:0007669"/>
    <property type="project" value="InterPro"/>
</dbReference>
<dbReference type="RefSeq" id="WP_106583967.1">
    <property type="nucleotide sequence ID" value="NZ_PYGA01000011.1"/>
</dbReference>